<proteinExistence type="predicted"/>
<sequence length="133" mass="14295">MRRTTTTPSCSEGETCTSCLATTNGSKPTPHLNISHSHTHYRAGVLCCCHPASPSAPTTVSTGCLDTGPVGIYAHSIAWAYNGLYGCTRTPRYAQMAQDVSSNLRVDILSSYTCKGGIRHEWQRSSVTTRDIG</sequence>
<dbReference type="RefSeq" id="XP_014149959.1">
    <property type="nucleotide sequence ID" value="XM_014294484.1"/>
</dbReference>
<evidence type="ECO:0000313" key="1">
    <source>
        <dbReference type="EMBL" id="KNC76057.1"/>
    </source>
</evidence>
<gene>
    <name evidence="1" type="ORF">SARC_11432</name>
</gene>
<keyword evidence="2" id="KW-1185">Reference proteome</keyword>
<dbReference type="Proteomes" id="UP000054560">
    <property type="component" value="Unassembled WGS sequence"/>
</dbReference>
<reference evidence="1 2" key="1">
    <citation type="submission" date="2011-02" db="EMBL/GenBank/DDBJ databases">
        <title>The Genome Sequence of Sphaeroforma arctica JP610.</title>
        <authorList>
            <consortium name="The Broad Institute Genome Sequencing Platform"/>
            <person name="Russ C."/>
            <person name="Cuomo C."/>
            <person name="Young S.K."/>
            <person name="Zeng Q."/>
            <person name="Gargeya S."/>
            <person name="Alvarado L."/>
            <person name="Berlin A."/>
            <person name="Chapman S.B."/>
            <person name="Chen Z."/>
            <person name="Freedman E."/>
            <person name="Gellesch M."/>
            <person name="Goldberg J."/>
            <person name="Griggs A."/>
            <person name="Gujja S."/>
            <person name="Heilman E."/>
            <person name="Heiman D."/>
            <person name="Howarth C."/>
            <person name="Mehta T."/>
            <person name="Neiman D."/>
            <person name="Pearson M."/>
            <person name="Roberts A."/>
            <person name="Saif S."/>
            <person name="Shea T."/>
            <person name="Shenoy N."/>
            <person name="Sisk P."/>
            <person name="Stolte C."/>
            <person name="Sykes S."/>
            <person name="White J."/>
            <person name="Yandava C."/>
            <person name="Burger G."/>
            <person name="Gray M.W."/>
            <person name="Holland P.W.H."/>
            <person name="King N."/>
            <person name="Lang F.B.F."/>
            <person name="Roger A.J."/>
            <person name="Ruiz-Trillo I."/>
            <person name="Haas B."/>
            <person name="Nusbaum C."/>
            <person name="Birren B."/>
        </authorList>
    </citation>
    <scope>NUCLEOTIDE SEQUENCE [LARGE SCALE GENOMIC DNA]</scope>
    <source>
        <strain evidence="1 2">JP610</strain>
    </source>
</reference>
<dbReference type="GeneID" id="25911936"/>
<organism evidence="1 2">
    <name type="scientific">Sphaeroforma arctica JP610</name>
    <dbReference type="NCBI Taxonomy" id="667725"/>
    <lineage>
        <taxon>Eukaryota</taxon>
        <taxon>Ichthyosporea</taxon>
        <taxon>Ichthyophonida</taxon>
        <taxon>Sphaeroforma</taxon>
    </lineage>
</organism>
<dbReference type="EMBL" id="KQ243279">
    <property type="protein sequence ID" value="KNC76057.1"/>
    <property type="molecule type" value="Genomic_DNA"/>
</dbReference>
<protein>
    <submittedName>
        <fullName evidence="1">Uncharacterized protein</fullName>
    </submittedName>
</protein>
<accession>A0A0L0FH11</accession>
<evidence type="ECO:0000313" key="2">
    <source>
        <dbReference type="Proteomes" id="UP000054560"/>
    </source>
</evidence>
<dbReference type="AlphaFoldDB" id="A0A0L0FH11"/>
<name>A0A0L0FH11_9EUKA</name>